<reference evidence="1" key="1">
    <citation type="submission" date="2023-10" db="EMBL/GenBank/DDBJ databases">
        <authorList>
            <person name="Domelevo Entfellner J.-B."/>
        </authorList>
    </citation>
    <scope>NUCLEOTIDE SEQUENCE</scope>
</reference>
<proteinExistence type="predicted"/>
<name>A0AA86V998_9FABA</name>
<sequence>MSVITYVEGVEVNMRLWQCAEWPYKTVEGKGIVERVGHVVLLQLLGMAITRHIKSGVLGPRLSTVPFLEFLVQQEQKPEFGGMDAGFWIQLHNGTCQVVIVPRGSHMEVGGGL</sequence>
<organism evidence="1 2">
    <name type="scientific">Sphenostylis stenocarpa</name>
    <dbReference type="NCBI Taxonomy" id="92480"/>
    <lineage>
        <taxon>Eukaryota</taxon>
        <taxon>Viridiplantae</taxon>
        <taxon>Streptophyta</taxon>
        <taxon>Embryophyta</taxon>
        <taxon>Tracheophyta</taxon>
        <taxon>Spermatophyta</taxon>
        <taxon>Magnoliopsida</taxon>
        <taxon>eudicotyledons</taxon>
        <taxon>Gunneridae</taxon>
        <taxon>Pentapetalae</taxon>
        <taxon>rosids</taxon>
        <taxon>fabids</taxon>
        <taxon>Fabales</taxon>
        <taxon>Fabaceae</taxon>
        <taxon>Papilionoideae</taxon>
        <taxon>50 kb inversion clade</taxon>
        <taxon>NPAAA clade</taxon>
        <taxon>indigoferoid/millettioid clade</taxon>
        <taxon>Phaseoleae</taxon>
        <taxon>Sphenostylis</taxon>
    </lineage>
</organism>
<dbReference type="Gramene" id="rna-AYBTSS11_LOCUS5288">
    <property type="protein sequence ID" value="CAJ1931499.1"/>
    <property type="gene ID" value="gene-AYBTSS11_LOCUS5288"/>
</dbReference>
<dbReference type="EMBL" id="OY731399">
    <property type="protein sequence ID" value="CAJ1931499.1"/>
    <property type="molecule type" value="Genomic_DNA"/>
</dbReference>
<protein>
    <submittedName>
        <fullName evidence="1">Uncharacterized protein</fullName>
    </submittedName>
</protein>
<gene>
    <name evidence="1" type="ORF">AYBTSS11_LOCUS5288</name>
</gene>
<dbReference type="Proteomes" id="UP001189624">
    <property type="component" value="Chromosome 2"/>
</dbReference>
<keyword evidence="2" id="KW-1185">Reference proteome</keyword>
<dbReference type="AlphaFoldDB" id="A0AA86V998"/>
<evidence type="ECO:0000313" key="1">
    <source>
        <dbReference type="EMBL" id="CAJ1931499.1"/>
    </source>
</evidence>
<evidence type="ECO:0000313" key="2">
    <source>
        <dbReference type="Proteomes" id="UP001189624"/>
    </source>
</evidence>
<accession>A0AA86V998</accession>